<dbReference type="GeneID" id="11596451"/>
<evidence type="ECO:0000313" key="3">
    <source>
        <dbReference type="Proteomes" id="UP000005867"/>
    </source>
</evidence>
<evidence type="ECO:0000313" key="2">
    <source>
        <dbReference type="EMBL" id="AET33360.1"/>
    </source>
</evidence>
<gene>
    <name evidence="2" type="ORF">P186_1958</name>
</gene>
<dbReference type="SUPFAM" id="SSF51735">
    <property type="entry name" value="NAD(P)-binding Rossmann-fold domains"/>
    <property type="match status" value="1"/>
</dbReference>
<dbReference type="BioCyc" id="PSP1104324:GJSN-1916-MONOMER"/>
<dbReference type="OrthoDB" id="4907at2157"/>
<dbReference type="CDD" id="cd08946">
    <property type="entry name" value="SDR_e"/>
    <property type="match status" value="1"/>
</dbReference>
<organism evidence="2 3">
    <name type="scientific">Pyrobaculum ferrireducens</name>
    <dbReference type="NCBI Taxonomy" id="1104324"/>
    <lineage>
        <taxon>Archaea</taxon>
        <taxon>Thermoproteota</taxon>
        <taxon>Thermoprotei</taxon>
        <taxon>Thermoproteales</taxon>
        <taxon>Thermoproteaceae</taxon>
        <taxon>Pyrobaculum</taxon>
    </lineage>
</organism>
<evidence type="ECO:0000259" key="1">
    <source>
        <dbReference type="Pfam" id="PF01370"/>
    </source>
</evidence>
<protein>
    <submittedName>
        <fullName evidence="2">NAD-dependent epimerase/dehydratase</fullName>
    </submittedName>
</protein>
<name>G7VI00_9CREN</name>
<dbReference type="InterPro" id="IPR036291">
    <property type="entry name" value="NAD(P)-bd_dom_sf"/>
</dbReference>
<accession>G7VI00</accession>
<dbReference type="EMBL" id="CP003098">
    <property type="protein sequence ID" value="AET33360.1"/>
    <property type="molecule type" value="Genomic_DNA"/>
</dbReference>
<dbReference type="PANTHER" id="PTHR43245">
    <property type="entry name" value="BIFUNCTIONAL POLYMYXIN RESISTANCE PROTEIN ARNA"/>
    <property type="match status" value="1"/>
</dbReference>
<reference evidence="2 3" key="1">
    <citation type="journal article" date="2012" name="J. Bacteriol.">
        <title>Complete genome sequence of strain 1860, a crenarchaeon of the genus pyrobaculum able to grow with various electron acceptors.</title>
        <authorList>
            <person name="Mardanov A.V."/>
            <person name="Gumerov V.M."/>
            <person name="Slobodkina G.B."/>
            <person name="Beletsky A.V."/>
            <person name="Bonch-Osmolovskaya E.A."/>
            <person name="Ravin N.V."/>
            <person name="Skryabin K.G."/>
        </authorList>
    </citation>
    <scope>NUCLEOTIDE SEQUENCE [LARGE SCALE GENOMIC DNA]</scope>
    <source>
        <strain evidence="2 3">1860</strain>
    </source>
</reference>
<dbReference type="HOGENOM" id="CLU_007383_1_0_2"/>
<feature type="domain" description="NAD-dependent epimerase/dehydratase" evidence="1">
    <location>
        <begin position="3"/>
        <end position="236"/>
    </location>
</feature>
<dbReference type="PANTHER" id="PTHR43245:SF23">
    <property type="entry name" value="NAD(P)-BINDING DOMAIN-CONTAINING PROTEIN"/>
    <property type="match status" value="1"/>
</dbReference>
<dbReference type="STRING" id="1104324.P186_1958"/>
<dbReference type="InterPro" id="IPR001509">
    <property type="entry name" value="Epimerase_deHydtase"/>
</dbReference>
<proteinExistence type="predicted"/>
<dbReference type="Gene3D" id="3.40.50.720">
    <property type="entry name" value="NAD(P)-binding Rossmann-like Domain"/>
    <property type="match status" value="1"/>
</dbReference>
<dbReference type="InterPro" id="IPR050177">
    <property type="entry name" value="Lipid_A_modif_metabolic_enz"/>
</dbReference>
<dbReference type="eggNOG" id="arCOG01376">
    <property type="taxonomic scope" value="Archaea"/>
</dbReference>
<dbReference type="KEGG" id="pyr:P186_1958"/>
<dbReference type="RefSeq" id="WP_014289185.1">
    <property type="nucleotide sequence ID" value="NC_016645.1"/>
</dbReference>
<sequence>MRVLVTGCGGYIGTTLTPLLLSRGYKVRCVDWLIFGEDVISHLAGHPGFELVKKDVREVDGSVFQGVDAVVDLAAISNDPAGELDPELTLSINYKARARDAALAKKHGVSRFVLASSCSVYGRQAGVADENTEPNPLTTYAKANLLAEREVLPLASREFAPVALRFATVYGPSRRMRFDLVVNAMTLTAYTEGKIYVEGDGMQMRPLVHVVDVARSVAFVLEQPPDAVSGQVFNVGSDDQNFRIVDIAKAVREVAGGEVVFRGEVDRRSYAVSFAKIKSLGWEPLYRVPEGVRQVYHELLLGHLKPEERWWTVKWYKKVLGR</sequence>
<dbReference type="AlphaFoldDB" id="G7VI00"/>
<dbReference type="Proteomes" id="UP000005867">
    <property type="component" value="Chromosome"/>
</dbReference>
<dbReference type="Pfam" id="PF01370">
    <property type="entry name" value="Epimerase"/>
    <property type="match status" value="1"/>
</dbReference>
<keyword evidence="3" id="KW-1185">Reference proteome</keyword>